<dbReference type="PANTHER" id="PTHR20883">
    <property type="entry name" value="PHYTANOYL-COA DIOXYGENASE DOMAIN CONTAINING 1"/>
    <property type="match status" value="1"/>
</dbReference>
<evidence type="ECO:0000256" key="1">
    <source>
        <dbReference type="ARBA" id="ARBA00001962"/>
    </source>
</evidence>
<evidence type="ECO:0000256" key="5">
    <source>
        <dbReference type="ARBA" id="ARBA00039857"/>
    </source>
</evidence>
<name>H2Y636_CIOSA</name>
<evidence type="ECO:0000313" key="8">
    <source>
        <dbReference type="Proteomes" id="UP000007875"/>
    </source>
</evidence>
<dbReference type="AlphaFoldDB" id="H2Y636"/>
<dbReference type="STRING" id="51511.ENSCSAVP00000000784"/>
<dbReference type="HOGENOM" id="CLU_2235623_0_0_1"/>
<evidence type="ECO:0000256" key="4">
    <source>
        <dbReference type="ARBA" id="ARBA00038356"/>
    </source>
</evidence>
<dbReference type="GO" id="GO:0046872">
    <property type="term" value="F:metal ion binding"/>
    <property type="evidence" value="ECO:0007669"/>
    <property type="project" value="UniProtKB-KW"/>
</dbReference>
<reference evidence="7" key="3">
    <citation type="submission" date="2025-09" db="UniProtKB">
        <authorList>
            <consortium name="Ensembl"/>
        </authorList>
    </citation>
    <scope>IDENTIFICATION</scope>
</reference>
<reference evidence="7" key="2">
    <citation type="submission" date="2025-08" db="UniProtKB">
        <authorList>
            <consortium name="Ensembl"/>
        </authorList>
    </citation>
    <scope>IDENTIFICATION</scope>
</reference>
<dbReference type="PANTHER" id="PTHR20883:SF15">
    <property type="entry name" value="PHYTANOYL-COA DIOXYGENASE DOMAIN-CONTAINING PROTEIN 1"/>
    <property type="match status" value="1"/>
</dbReference>
<dbReference type="Proteomes" id="UP000007875">
    <property type="component" value="Unassembled WGS sequence"/>
</dbReference>
<evidence type="ECO:0000256" key="3">
    <source>
        <dbReference type="ARBA" id="ARBA00023004"/>
    </source>
</evidence>
<evidence type="ECO:0000313" key="7">
    <source>
        <dbReference type="Ensembl" id="ENSCSAVP00000000784.1"/>
    </source>
</evidence>
<proteinExistence type="inferred from homology"/>
<dbReference type="InParanoid" id="H2Y636"/>
<dbReference type="Pfam" id="PF05721">
    <property type="entry name" value="PhyH"/>
    <property type="match status" value="1"/>
</dbReference>
<dbReference type="Ensembl" id="ENSCSAVT00000000792.1">
    <property type="protein sequence ID" value="ENSCSAVP00000000784.1"/>
    <property type="gene ID" value="ENSCSAVG00000000443.1"/>
</dbReference>
<protein>
    <recommendedName>
        <fullName evidence="5">Phytanoyl-CoA dioxygenase domain-containing protein 1</fullName>
    </recommendedName>
</protein>
<evidence type="ECO:0000256" key="6">
    <source>
        <dbReference type="ARBA" id="ARBA00045487"/>
    </source>
</evidence>
<keyword evidence="8" id="KW-1185">Reference proteome</keyword>
<reference evidence="8" key="1">
    <citation type="submission" date="2003-08" db="EMBL/GenBank/DDBJ databases">
        <authorList>
            <person name="Birren B."/>
            <person name="Nusbaum C."/>
            <person name="Abebe A."/>
            <person name="Abouelleil A."/>
            <person name="Adekoya E."/>
            <person name="Ait-zahra M."/>
            <person name="Allen N."/>
            <person name="Allen T."/>
            <person name="An P."/>
            <person name="Anderson M."/>
            <person name="Anderson S."/>
            <person name="Arachchi H."/>
            <person name="Armbruster J."/>
            <person name="Bachantsang P."/>
            <person name="Baldwin J."/>
            <person name="Barry A."/>
            <person name="Bayul T."/>
            <person name="Blitshsteyn B."/>
            <person name="Bloom T."/>
            <person name="Blye J."/>
            <person name="Boguslavskiy L."/>
            <person name="Borowsky M."/>
            <person name="Boukhgalter B."/>
            <person name="Brunache A."/>
            <person name="Butler J."/>
            <person name="Calixte N."/>
            <person name="Calvo S."/>
            <person name="Camarata J."/>
            <person name="Campo K."/>
            <person name="Chang J."/>
            <person name="Cheshatsang Y."/>
            <person name="Citroen M."/>
            <person name="Collymore A."/>
            <person name="Considine T."/>
            <person name="Cook A."/>
            <person name="Cooke P."/>
            <person name="Corum B."/>
            <person name="Cuomo C."/>
            <person name="David R."/>
            <person name="Dawoe T."/>
            <person name="Degray S."/>
            <person name="Dodge S."/>
            <person name="Dooley K."/>
            <person name="Dorje P."/>
            <person name="Dorjee K."/>
            <person name="Dorris L."/>
            <person name="Duffey N."/>
            <person name="Dupes A."/>
            <person name="Elkins T."/>
            <person name="Engels R."/>
            <person name="Erickson J."/>
            <person name="Farina A."/>
            <person name="Faro S."/>
            <person name="Ferreira P."/>
            <person name="Fischer H."/>
            <person name="Fitzgerald M."/>
            <person name="Foley K."/>
            <person name="Gage D."/>
            <person name="Galagan J."/>
            <person name="Gearin G."/>
            <person name="Gnerre S."/>
            <person name="Gnirke A."/>
            <person name="Goyette A."/>
            <person name="Graham J."/>
            <person name="Grandbois E."/>
            <person name="Gyaltsen K."/>
            <person name="Hafez N."/>
            <person name="Hagopian D."/>
            <person name="Hagos B."/>
            <person name="Hall J."/>
            <person name="Hatcher B."/>
            <person name="Heller A."/>
            <person name="Higgins H."/>
            <person name="Honan T."/>
            <person name="Horn A."/>
            <person name="Houde N."/>
            <person name="Hughes L."/>
            <person name="Hulme W."/>
            <person name="Husby E."/>
            <person name="Iliev I."/>
            <person name="Jaffe D."/>
            <person name="Jones C."/>
            <person name="Kamal M."/>
            <person name="Kamat A."/>
            <person name="Kamvysselis M."/>
            <person name="Karlsson E."/>
            <person name="Kells C."/>
            <person name="Kieu A."/>
            <person name="Kisner P."/>
            <person name="Kodira C."/>
            <person name="Kulbokas E."/>
            <person name="Labutti K."/>
            <person name="Lama D."/>
            <person name="Landers T."/>
            <person name="Leger J."/>
            <person name="Levine S."/>
            <person name="Lewis D."/>
            <person name="Lewis T."/>
            <person name="Lindblad-toh K."/>
            <person name="Liu X."/>
            <person name="Lokyitsang T."/>
            <person name="Lokyitsang Y."/>
            <person name="Lucien O."/>
            <person name="Lui A."/>
            <person name="Ma L.J."/>
            <person name="Mabbitt R."/>
            <person name="Macdonald J."/>
            <person name="Maclean C."/>
            <person name="Major J."/>
            <person name="Manning J."/>
            <person name="Marabella R."/>
            <person name="Maru K."/>
            <person name="Matthews C."/>
            <person name="Mauceli E."/>
            <person name="Mccarthy M."/>
            <person name="Mcdonough S."/>
            <person name="Mcghee T."/>
            <person name="Meldrim J."/>
            <person name="Meneus L."/>
            <person name="Mesirov J."/>
            <person name="Mihalev A."/>
            <person name="Mihova T."/>
            <person name="Mikkelsen T."/>
            <person name="Mlenga V."/>
            <person name="Moru K."/>
            <person name="Mozes J."/>
            <person name="Mulrain L."/>
            <person name="Munson G."/>
            <person name="Naylor J."/>
            <person name="Newes C."/>
            <person name="Nguyen C."/>
            <person name="Nguyen N."/>
            <person name="Nguyen T."/>
            <person name="Nicol R."/>
            <person name="Nielsen C."/>
            <person name="Nizzari M."/>
            <person name="Norbu C."/>
            <person name="Norbu N."/>
            <person name="O'donnell P."/>
            <person name="Okoawo O."/>
            <person name="O'leary S."/>
            <person name="Omotosho B."/>
            <person name="O'neill K."/>
            <person name="Osman S."/>
            <person name="Parker S."/>
            <person name="Perrin D."/>
            <person name="Phunkhang P."/>
            <person name="Piqani B."/>
            <person name="Purcell S."/>
            <person name="Rachupka T."/>
            <person name="Ramasamy U."/>
            <person name="Rameau R."/>
            <person name="Ray V."/>
            <person name="Raymond C."/>
            <person name="Retta R."/>
            <person name="Richardson S."/>
            <person name="Rise C."/>
            <person name="Rodriguez J."/>
            <person name="Rogers J."/>
            <person name="Rogov P."/>
            <person name="Rutman M."/>
            <person name="Schupbach R."/>
            <person name="Seaman C."/>
            <person name="Settipalli S."/>
            <person name="Sharpe T."/>
            <person name="Sheridan J."/>
            <person name="Sherpa N."/>
            <person name="Shi J."/>
            <person name="Smirnov S."/>
            <person name="Smith C."/>
            <person name="Sougnez C."/>
            <person name="Spencer B."/>
            <person name="Stalker J."/>
            <person name="Stange-thomann N."/>
            <person name="Stavropoulos S."/>
            <person name="Stetson K."/>
            <person name="Stone C."/>
            <person name="Stone S."/>
            <person name="Stubbs M."/>
            <person name="Talamas J."/>
            <person name="Tchuinga P."/>
            <person name="Tenzing P."/>
            <person name="Tesfaye S."/>
            <person name="Theodore J."/>
            <person name="Thoulutsang Y."/>
            <person name="Topham K."/>
            <person name="Towey S."/>
            <person name="Tsamla T."/>
            <person name="Tsomo N."/>
            <person name="Vallee D."/>
            <person name="Vassiliev H."/>
            <person name="Venkataraman V."/>
            <person name="Vinson J."/>
            <person name="Vo A."/>
            <person name="Wade C."/>
            <person name="Wang S."/>
            <person name="Wangchuk T."/>
            <person name="Wangdi T."/>
            <person name="Whittaker C."/>
            <person name="Wilkinson J."/>
            <person name="Wu Y."/>
            <person name="Wyman D."/>
            <person name="Yadav S."/>
            <person name="Yang S."/>
            <person name="Yang X."/>
            <person name="Yeager S."/>
            <person name="Yee E."/>
            <person name="Young G."/>
            <person name="Zainoun J."/>
            <person name="Zembeck L."/>
            <person name="Zimmer A."/>
            <person name="Zody M."/>
            <person name="Lander E."/>
        </authorList>
    </citation>
    <scope>NUCLEOTIDE SEQUENCE [LARGE SCALE GENOMIC DNA]</scope>
</reference>
<keyword evidence="3" id="KW-0408">Iron</keyword>
<accession>H2Y636</accession>
<sequence length="105" mass="11943">MVRNPVEGATPTTVFEGSLKNYSLDDYQALPVKKGTAVLIHGMVHHRSNKNASENSRNIYTFHVTETYKSQWCKRNWLQPPPNSQFPVLYDDSVALKMNTSVDCK</sequence>
<keyword evidence="2" id="KW-0479">Metal-binding</keyword>
<dbReference type="GeneTree" id="ENSGT01000000220915"/>
<dbReference type="OMA" id="FHVTETY"/>
<organism evidence="7 8">
    <name type="scientific">Ciona savignyi</name>
    <name type="common">Pacific transparent sea squirt</name>
    <dbReference type="NCBI Taxonomy" id="51511"/>
    <lineage>
        <taxon>Eukaryota</taxon>
        <taxon>Metazoa</taxon>
        <taxon>Chordata</taxon>
        <taxon>Tunicata</taxon>
        <taxon>Ascidiacea</taxon>
        <taxon>Phlebobranchia</taxon>
        <taxon>Cionidae</taxon>
        <taxon>Ciona</taxon>
    </lineage>
</organism>
<dbReference type="SUPFAM" id="SSF51197">
    <property type="entry name" value="Clavaminate synthase-like"/>
    <property type="match status" value="1"/>
</dbReference>
<comment type="similarity">
    <text evidence="4">Belongs to the PhyH family. PHYHD1 subfamily.</text>
</comment>
<comment type="cofactor">
    <cofactor evidence="1">
        <name>Fe cation</name>
        <dbReference type="ChEBI" id="CHEBI:24875"/>
    </cofactor>
</comment>
<comment type="function">
    <text evidence="6">2-oxoglutarate(2OG)-dependent dioxygenase that catalyzes the conversion of 2-oxoglutarate to succinate and CO(2) in an iron-dependent manner. However, does not couple 2OG turnover to the hydroxylation of acyl-coenzyme A derivatives, implying that it is not directly involved in phytanoyl coenzyme-A metabolism. Does not show detectable activity towards fatty acid CoA thioesters.</text>
</comment>
<dbReference type="InterPro" id="IPR008775">
    <property type="entry name" value="Phytyl_CoA_dOase-like"/>
</dbReference>
<dbReference type="Gene3D" id="2.60.120.620">
    <property type="entry name" value="q2cbj1_9rhob like domain"/>
    <property type="match status" value="1"/>
</dbReference>
<dbReference type="eggNOG" id="KOG3290">
    <property type="taxonomic scope" value="Eukaryota"/>
</dbReference>
<evidence type="ECO:0000256" key="2">
    <source>
        <dbReference type="ARBA" id="ARBA00022723"/>
    </source>
</evidence>